<dbReference type="EMBL" id="CP059572">
    <property type="protein sequence ID" value="QXJ22915.1"/>
    <property type="molecule type" value="Genomic_DNA"/>
</dbReference>
<organism evidence="2 3">
    <name type="scientific">Actinomadura graeca</name>
    <dbReference type="NCBI Taxonomy" id="2750812"/>
    <lineage>
        <taxon>Bacteria</taxon>
        <taxon>Bacillati</taxon>
        <taxon>Actinomycetota</taxon>
        <taxon>Actinomycetes</taxon>
        <taxon>Streptosporangiales</taxon>
        <taxon>Thermomonosporaceae</taxon>
        <taxon>Actinomadura</taxon>
    </lineage>
</organism>
<protein>
    <recommendedName>
        <fullName evidence="4">DUF3817 domain-containing protein</fullName>
    </recommendedName>
</protein>
<proteinExistence type="predicted"/>
<reference evidence="2" key="1">
    <citation type="submission" date="2020-07" db="EMBL/GenBank/DDBJ databases">
        <authorList>
            <person name="Tarantini F.S."/>
            <person name="Hong K.W."/>
            <person name="Chan K.G."/>
        </authorList>
    </citation>
    <scope>NUCLEOTIDE SEQUENCE</scope>
    <source>
        <strain evidence="2">32-07</strain>
    </source>
</reference>
<sequence length="90" mass="9317">MRTLRIASALEAVSLAVLLVNLATAHAEVITSLGGPVHGTCYLVVIAATWMTPDAAFPGARLLAVIPGVGGLLALRAIRRRTERDAASLS</sequence>
<keyword evidence="1" id="KW-0472">Membrane</keyword>
<gene>
    <name evidence="2" type="ORF">AGRA3207_003995</name>
</gene>
<keyword evidence="1" id="KW-1133">Transmembrane helix</keyword>
<dbReference type="Proteomes" id="UP001049518">
    <property type="component" value="Chromosome"/>
</dbReference>
<dbReference type="RefSeq" id="WP_231328586.1">
    <property type="nucleotide sequence ID" value="NZ_CP059572.1"/>
</dbReference>
<keyword evidence="3" id="KW-1185">Reference proteome</keyword>
<evidence type="ECO:0000313" key="2">
    <source>
        <dbReference type="EMBL" id="QXJ22915.1"/>
    </source>
</evidence>
<accession>A0ABX8QVP7</accession>
<evidence type="ECO:0008006" key="4">
    <source>
        <dbReference type="Google" id="ProtNLM"/>
    </source>
</evidence>
<evidence type="ECO:0000313" key="3">
    <source>
        <dbReference type="Proteomes" id="UP001049518"/>
    </source>
</evidence>
<evidence type="ECO:0000256" key="1">
    <source>
        <dbReference type="SAM" id="Phobius"/>
    </source>
</evidence>
<name>A0ABX8QVP7_9ACTN</name>
<feature type="transmembrane region" description="Helical" evidence="1">
    <location>
        <begin position="59"/>
        <end position="78"/>
    </location>
</feature>
<keyword evidence="1" id="KW-0812">Transmembrane</keyword>